<evidence type="ECO:0000313" key="7">
    <source>
        <dbReference type="EMBL" id="PSR21859.1"/>
    </source>
</evidence>
<feature type="domain" description="Metallo-beta-lactamase" evidence="6">
    <location>
        <begin position="31"/>
        <end position="233"/>
    </location>
</feature>
<dbReference type="Gene3D" id="3.60.15.10">
    <property type="entry name" value="Ribonuclease Z/Hydroxyacylglutathione hydrolase-like"/>
    <property type="match status" value="1"/>
</dbReference>
<sequence length="251" mass="27731">MTLTIIPVGFFDSDWSVLSPDAAPGRRLRIPVYSYLIRTAHSQILFDTGCSHQCRVDPAGLLGDDTIPYLSPELTPDDHISAQLQKLGLVPKDIDLVVNSHCHFDHAGGNEAFISNHIAMQSAEYEAAASDRQAYPDLAYRPADPARLTLLHGDTDLEPKVTLIFTPGHTLGHQSLLLELSDRAVLITSDAVYTRAHFSTDCLGAAQDPDLARKSLKRLLEMVQDGARPFFSHDPDQAVQEGWRLSPYEYV</sequence>
<evidence type="ECO:0000313" key="8">
    <source>
        <dbReference type="Proteomes" id="UP000241848"/>
    </source>
</evidence>
<dbReference type="GO" id="GO:0046872">
    <property type="term" value="F:metal ion binding"/>
    <property type="evidence" value="ECO:0007669"/>
    <property type="project" value="UniProtKB-KW"/>
</dbReference>
<dbReference type="InterPro" id="IPR051013">
    <property type="entry name" value="MBL_superfamily_lactonases"/>
</dbReference>
<comment type="similarity">
    <text evidence="2">Belongs to the metallo-beta-lactamase superfamily.</text>
</comment>
<dbReference type="EMBL" id="PXYV01000026">
    <property type="protein sequence ID" value="PSR21859.1"/>
    <property type="molecule type" value="Genomic_DNA"/>
</dbReference>
<evidence type="ECO:0000256" key="4">
    <source>
        <dbReference type="ARBA" id="ARBA00022801"/>
    </source>
</evidence>
<evidence type="ECO:0000256" key="2">
    <source>
        <dbReference type="ARBA" id="ARBA00007749"/>
    </source>
</evidence>
<gene>
    <name evidence="7" type="ORF">C7B45_09220</name>
</gene>
<evidence type="ECO:0000259" key="6">
    <source>
        <dbReference type="SMART" id="SM00849"/>
    </source>
</evidence>
<keyword evidence="3" id="KW-0479">Metal-binding</keyword>
<proteinExistence type="inferred from homology"/>
<dbReference type="Pfam" id="PF00753">
    <property type="entry name" value="Lactamase_B"/>
    <property type="match status" value="1"/>
</dbReference>
<dbReference type="PANTHER" id="PTHR42978:SF7">
    <property type="entry name" value="METALLO-HYDROLASE RV2300C-RELATED"/>
    <property type="match status" value="1"/>
</dbReference>
<dbReference type="PANTHER" id="PTHR42978">
    <property type="entry name" value="QUORUM-QUENCHING LACTONASE YTNP-RELATED-RELATED"/>
    <property type="match status" value="1"/>
</dbReference>
<comment type="caution">
    <text evidence="7">The sequence shown here is derived from an EMBL/GenBank/DDBJ whole genome shotgun (WGS) entry which is preliminary data.</text>
</comment>
<keyword evidence="4" id="KW-0378">Hydrolase</keyword>
<evidence type="ECO:0000256" key="1">
    <source>
        <dbReference type="ARBA" id="ARBA00001947"/>
    </source>
</evidence>
<dbReference type="AlphaFoldDB" id="A0A2T2WI02"/>
<dbReference type="InterPro" id="IPR036866">
    <property type="entry name" value="RibonucZ/Hydroxyglut_hydro"/>
</dbReference>
<protein>
    <recommendedName>
        <fullName evidence="6">Metallo-beta-lactamase domain-containing protein</fullName>
    </recommendedName>
</protein>
<dbReference type="CDD" id="cd07729">
    <property type="entry name" value="AHL_lactonase_MBL-fold"/>
    <property type="match status" value="1"/>
</dbReference>
<dbReference type="SUPFAM" id="SSF56281">
    <property type="entry name" value="Metallo-hydrolase/oxidoreductase"/>
    <property type="match status" value="1"/>
</dbReference>
<dbReference type="Proteomes" id="UP000241848">
    <property type="component" value="Unassembled WGS sequence"/>
</dbReference>
<dbReference type="SMART" id="SM00849">
    <property type="entry name" value="Lactamase_B"/>
    <property type="match status" value="1"/>
</dbReference>
<dbReference type="InterPro" id="IPR001279">
    <property type="entry name" value="Metallo-B-lactamas"/>
</dbReference>
<comment type="cofactor">
    <cofactor evidence="1">
        <name>Zn(2+)</name>
        <dbReference type="ChEBI" id="CHEBI:29105"/>
    </cofactor>
</comment>
<evidence type="ECO:0000256" key="3">
    <source>
        <dbReference type="ARBA" id="ARBA00022723"/>
    </source>
</evidence>
<dbReference type="GO" id="GO:0016787">
    <property type="term" value="F:hydrolase activity"/>
    <property type="evidence" value="ECO:0007669"/>
    <property type="project" value="UniProtKB-KW"/>
</dbReference>
<reference evidence="7 8" key="1">
    <citation type="journal article" date="2014" name="BMC Genomics">
        <title>Comparison of environmental and isolate Sulfobacillus genomes reveals diverse carbon, sulfur, nitrogen, and hydrogen metabolisms.</title>
        <authorList>
            <person name="Justice N.B."/>
            <person name="Norman A."/>
            <person name="Brown C.T."/>
            <person name="Singh A."/>
            <person name="Thomas B.C."/>
            <person name="Banfield J.F."/>
        </authorList>
    </citation>
    <scope>NUCLEOTIDE SEQUENCE [LARGE SCALE GENOMIC DNA]</scope>
    <source>
        <strain evidence="7">AMDSBA3</strain>
    </source>
</reference>
<evidence type="ECO:0000256" key="5">
    <source>
        <dbReference type="ARBA" id="ARBA00022833"/>
    </source>
</evidence>
<name>A0A2T2WI02_9FIRM</name>
<accession>A0A2T2WI02</accession>
<organism evidence="7 8">
    <name type="scientific">Sulfobacillus acidophilus</name>
    <dbReference type="NCBI Taxonomy" id="53633"/>
    <lineage>
        <taxon>Bacteria</taxon>
        <taxon>Bacillati</taxon>
        <taxon>Bacillota</taxon>
        <taxon>Clostridia</taxon>
        <taxon>Eubacteriales</taxon>
        <taxon>Clostridiales Family XVII. Incertae Sedis</taxon>
        <taxon>Sulfobacillus</taxon>
    </lineage>
</organism>
<keyword evidence="5" id="KW-0862">Zinc</keyword>